<dbReference type="RefSeq" id="XP_067818546.1">
    <property type="nucleotide sequence ID" value="XM_067962668.1"/>
</dbReference>
<evidence type="ECO:0000313" key="1">
    <source>
        <dbReference type="EMBL" id="TDH69047.1"/>
    </source>
</evidence>
<dbReference type="OrthoDB" id="10557681at2759"/>
<accession>A0A976IEL3</accession>
<evidence type="ECO:0000313" key="2">
    <source>
        <dbReference type="Proteomes" id="UP000294530"/>
    </source>
</evidence>
<name>A0A976IEL3_BRELC</name>
<dbReference type="EMBL" id="SHOA02000016">
    <property type="protein sequence ID" value="TDH69047.1"/>
    <property type="molecule type" value="Genomic_DNA"/>
</dbReference>
<reference evidence="1 2" key="1">
    <citation type="journal article" date="2021" name="Genome Biol.">
        <title>AFLAP: assembly-free linkage analysis pipeline using k-mers from genome sequencing data.</title>
        <authorList>
            <person name="Fletcher K."/>
            <person name="Zhang L."/>
            <person name="Gil J."/>
            <person name="Han R."/>
            <person name="Cavanaugh K."/>
            <person name="Michelmore R."/>
        </authorList>
    </citation>
    <scope>NUCLEOTIDE SEQUENCE [LARGE SCALE GENOMIC DNA]</scope>
    <source>
        <strain evidence="1 2">SF5</strain>
    </source>
</reference>
<dbReference type="Proteomes" id="UP000294530">
    <property type="component" value="Unassembled WGS sequence"/>
</dbReference>
<sequence>MPAKATPKMEQIQVRNAKQLSPAFHAKTLHLFADLMFTKLEYKRAIRQKPGYKRAKAEGT</sequence>
<protein>
    <submittedName>
        <fullName evidence="1">Uncharacterized protein</fullName>
    </submittedName>
</protein>
<dbReference type="GeneID" id="94348339"/>
<proteinExistence type="predicted"/>
<organism evidence="1 2">
    <name type="scientific">Bremia lactucae</name>
    <name type="common">Lettuce downy mildew</name>
    <dbReference type="NCBI Taxonomy" id="4779"/>
    <lineage>
        <taxon>Eukaryota</taxon>
        <taxon>Sar</taxon>
        <taxon>Stramenopiles</taxon>
        <taxon>Oomycota</taxon>
        <taxon>Peronosporomycetes</taxon>
        <taxon>Peronosporales</taxon>
        <taxon>Peronosporaceae</taxon>
        <taxon>Bremia</taxon>
    </lineage>
</organism>
<comment type="caution">
    <text evidence="1">The sequence shown here is derived from an EMBL/GenBank/DDBJ whole genome shotgun (WGS) entry which is preliminary data.</text>
</comment>
<dbReference type="AlphaFoldDB" id="A0A976IEL3"/>
<dbReference type="KEGG" id="blac:94348339"/>
<gene>
    <name evidence="1" type="ORF">CCR75_004582</name>
</gene>
<keyword evidence="2" id="KW-1185">Reference proteome</keyword>